<keyword evidence="7" id="KW-0255">Endonuclease</keyword>
<comment type="subunit">
    <text evidence="4">The methyltransferase is composed of M and S polypeptides.</text>
</comment>
<evidence type="ECO:0000256" key="5">
    <source>
        <dbReference type="SAM" id="MobiDB-lite"/>
    </source>
</evidence>
<evidence type="ECO:0000259" key="6">
    <source>
        <dbReference type="Pfam" id="PF01420"/>
    </source>
</evidence>
<dbReference type="RefSeq" id="WP_208262416.1">
    <property type="nucleotide sequence ID" value="NZ_JAGEOJ010000025.1"/>
</dbReference>
<dbReference type="SUPFAM" id="SSF116734">
    <property type="entry name" value="DNA methylase specificity domain"/>
    <property type="match status" value="2"/>
</dbReference>
<keyword evidence="7" id="KW-0378">Hydrolase</keyword>
<feature type="compositionally biased region" description="Basic and acidic residues" evidence="5">
    <location>
        <begin position="463"/>
        <end position="474"/>
    </location>
</feature>
<dbReference type="GO" id="GO:0003677">
    <property type="term" value="F:DNA binding"/>
    <property type="evidence" value="ECO:0007669"/>
    <property type="project" value="UniProtKB-KW"/>
</dbReference>
<dbReference type="Gene3D" id="3.90.220.20">
    <property type="entry name" value="DNA methylase specificity domains"/>
    <property type="match status" value="2"/>
</dbReference>
<dbReference type="InterPro" id="IPR044946">
    <property type="entry name" value="Restrct_endonuc_typeI_TRD_sf"/>
</dbReference>
<evidence type="ECO:0000256" key="3">
    <source>
        <dbReference type="ARBA" id="ARBA00023125"/>
    </source>
</evidence>
<evidence type="ECO:0000313" key="8">
    <source>
        <dbReference type="Proteomes" id="UP000669179"/>
    </source>
</evidence>
<sequence>MTELPSGWTRATLGDIAVWGSGGTPKTGDPRYYGGSIPWATIGDLTDGVVGSTTSLITEEGLANSSARVIPAGTVLIAMYGASIGRLGINSVPLATNQAIAHARVFTSVMDHKFLFWYLHSQREDLVKAGKGAAQPNISQTILRSWPIVIPPKNEQIRIVETLEESLSRIERGIGQIANLIERIDRFRDALMAASCTGKFSARSNSDLGPAGPSPANSVDGDLPNIPNHWNWTRLGEIAEVVGGVTKDSKKQSDPTLPEVPYLRVANVQRGRLDLTNVSSIRVPSKKAKQLELQVGDVLLNEGGDRDKLGRGWIWEGQISGCIHQNHVFRARILDGILHPKLLAWHANGFGKRWCEINGKQSVNLASISLSKIKMLPVPLPPFEEQERLVTEAEQYLTLLDGTYQAARTSLARAYKLRKSLLAEAFAGRLSEQGPMDEPASAMLERNRAERAAQGPTRRTRSRGKEAPQKETLL</sequence>
<evidence type="ECO:0000256" key="2">
    <source>
        <dbReference type="ARBA" id="ARBA00022747"/>
    </source>
</evidence>
<feature type="region of interest" description="Disordered" evidence="5">
    <location>
        <begin position="202"/>
        <end position="222"/>
    </location>
</feature>
<accession>A0A939PKW3</accession>
<dbReference type="PANTHER" id="PTHR43140">
    <property type="entry name" value="TYPE-1 RESTRICTION ENZYME ECOKI SPECIFICITY PROTEIN"/>
    <property type="match status" value="1"/>
</dbReference>
<dbReference type="AlphaFoldDB" id="A0A939PKW3"/>
<dbReference type="InterPro" id="IPR051212">
    <property type="entry name" value="Type-I_RE_S_subunit"/>
</dbReference>
<comment type="caution">
    <text evidence="7">The sequence shown here is derived from an EMBL/GenBank/DDBJ whole genome shotgun (WGS) entry which is preliminary data.</text>
</comment>
<keyword evidence="3" id="KW-0238">DNA-binding</keyword>
<keyword evidence="2" id="KW-0680">Restriction system</keyword>
<dbReference type="Pfam" id="PF01420">
    <property type="entry name" value="Methylase_S"/>
    <property type="match status" value="2"/>
</dbReference>
<feature type="region of interest" description="Disordered" evidence="5">
    <location>
        <begin position="432"/>
        <end position="474"/>
    </location>
</feature>
<dbReference type="CDD" id="cd17515">
    <property type="entry name" value="RMtype1_S_MjaORF132P_Sau1132ORF3780P-TRD1-CR1_like"/>
    <property type="match status" value="1"/>
</dbReference>
<gene>
    <name evidence="7" type="ORF">J4573_44455</name>
</gene>
<dbReference type="Proteomes" id="UP000669179">
    <property type="component" value="Unassembled WGS sequence"/>
</dbReference>
<protein>
    <submittedName>
        <fullName evidence="7">Restriction endonuclease subunit S</fullName>
    </submittedName>
</protein>
<evidence type="ECO:0000313" key="7">
    <source>
        <dbReference type="EMBL" id="MBO2454205.1"/>
    </source>
</evidence>
<dbReference type="InterPro" id="IPR000055">
    <property type="entry name" value="Restrct_endonuc_typeI_TRD"/>
</dbReference>
<organism evidence="7 8">
    <name type="scientific">Actinomadura barringtoniae</name>
    <dbReference type="NCBI Taxonomy" id="1427535"/>
    <lineage>
        <taxon>Bacteria</taxon>
        <taxon>Bacillati</taxon>
        <taxon>Actinomycetota</taxon>
        <taxon>Actinomycetes</taxon>
        <taxon>Streptosporangiales</taxon>
        <taxon>Thermomonosporaceae</taxon>
        <taxon>Actinomadura</taxon>
    </lineage>
</organism>
<keyword evidence="7" id="KW-0540">Nuclease</keyword>
<feature type="domain" description="Type I restriction modification DNA specificity" evidence="6">
    <location>
        <begin position="228"/>
        <end position="390"/>
    </location>
</feature>
<comment type="similarity">
    <text evidence="1">Belongs to the type-I restriction system S methylase family.</text>
</comment>
<reference evidence="7" key="1">
    <citation type="submission" date="2021-03" db="EMBL/GenBank/DDBJ databases">
        <authorList>
            <person name="Kanchanasin P."/>
            <person name="Saeng-In P."/>
            <person name="Phongsopitanun W."/>
            <person name="Yuki M."/>
            <person name="Kudo T."/>
            <person name="Ohkuma M."/>
            <person name="Tanasupawat S."/>
        </authorList>
    </citation>
    <scope>NUCLEOTIDE SEQUENCE</scope>
    <source>
        <strain evidence="7">GKU 128</strain>
    </source>
</reference>
<dbReference type="GO" id="GO:0004519">
    <property type="term" value="F:endonuclease activity"/>
    <property type="evidence" value="ECO:0007669"/>
    <property type="project" value="UniProtKB-KW"/>
</dbReference>
<dbReference type="CDD" id="cd17253">
    <property type="entry name" value="RMtype1_S_Eco933I-TRD2-CR2_like"/>
    <property type="match status" value="1"/>
</dbReference>
<dbReference type="GO" id="GO:0009307">
    <property type="term" value="P:DNA restriction-modification system"/>
    <property type="evidence" value="ECO:0007669"/>
    <property type="project" value="UniProtKB-KW"/>
</dbReference>
<feature type="domain" description="Type I restriction modification DNA specificity" evidence="6">
    <location>
        <begin position="5"/>
        <end position="173"/>
    </location>
</feature>
<name>A0A939PKW3_9ACTN</name>
<dbReference type="PANTHER" id="PTHR43140:SF1">
    <property type="entry name" value="TYPE I RESTRICTION ENZYME ECOKI SPECIFICITY SUBUNIT"/>
    <property type="match status" value="1"/>
</dbReference>
<evidence type="ECO:0000256" key="1">
    <source>
        <dbReference type="ARBA" id="ARBA00010923"/>
    </source>
</evidence>
<keyword evidence="8" id="KW-1185">Reference proteome</keyword>
<proteinExistence type="inferred from homology"/>
<evidence type="ECO:0000256" key="4">
    <source>
        <dbReference type="ARBA" id="ARBA00038652"/>
    </source>
</evidence>
<dbReference type="EMBL" id="JAGEOJ010000025">
    <property type="protein sequence ID" value="MBO2454205.1"/>
    <property type="molecule type" value="Genomic_DNA"/>
</dbReference>